<keyword evidence="1" id="KW-0732">Signal</keyword>
<dbReference type="InterPro" id="IPR036034">
    <property type="entry name" value="PDZ_sf"/>
</dbReference>
<accession>A0A9D5K8W3</accession>
<reference evidence="2" key="1">
    <citation type="submission" date="2019-11" db="EMBL/GenBank/DDBJ databases">
        <title>Microbial mats filling the niche in hypersaline microbial mats.</title>
        <authorList>
            <person name="Wong H.L."/>
            <person name="Macleod F.I."/>
            <person name="White R.A. III"/>
            <person name="Burns B.P."/>
        </authorList>
    </citation>
    <scope>NUCLEOTIDE SEQUENCE</scope>
    <source>
        <strain evidence="2">Bin_327</strain>
    </source>
</reference>
<evidence type="ECO:0008006" key="4">
    <source>
        <dbReference type="Google" id="ProtNLM"/>
    </source>
</evidence>
<proteinExistence type="predicted"/>
<dbReference type="Gene3D" id="2.30.42.10">
    <property type="match status" value="1"/>
</dbReference>
<dbReference type="Proteomes" id="UP000630660">
    <property type="component" value="Unassembled WGS sequence"/>
</dbReference>
<evidence type="ECO:0000313" key="3">
    <source>
        <dbReference type="Proteomes" id="UP000630660"/>
    </source>
</evidence>
<evidence type="ECO:0000256" key="1">
    <source>
        <dbReference type="SAM" id="SignalP"/>
    </source>
</evidence>
<evidence type="ECO:0000313" key="2">
    <source>
        <dbReference type="EMBL" id="MBD3364516.1"/>
    </source>
</evidence>
<name>A0A9D5K8W3_UNCW3</name>
<dbReference type="SUPFAM" id="SSF50156">
    <property type="entry name" value="PDZ domain-like"/>
    <property type="match status" value="1"/>
</dbReference>
<comment type="caution">
    <text evidence="2">The sequence shown here is derived from an EMBL/GenBank/DDBJ whole genome shotgun (WGS) entry which is preliminary data.</text>
</comment>
<feature type="non-terminal residue" evidence="2">
    <location>
        <position position="322"/>
    </location>
</feature>
<dbReference type="EMBL" id="WJKJ01000156">
    <property type="protein sequence ID" value="MBD3364516.1"/>
    <property type="molecule type" value="Genomic_DNA"/>
</dbReference>
<dbReference type="AlphaFoldDB" id="A0A9D5K8W3"/>
<sequence>MNQVKKVMVTALFLGLCVTAFAQRRGAADQEDKEPFLAVTGVVAGTQASLLGLTEGDVIQSYGGRIVQSRKDLKEAIEDAEDSAEVIVVRGEEVFSLMFSPGGMGILVEQRLPELEFDPDAEILDGIAYREDEVEKNNTFILSLSRVANFLGDELDYTKLMGISGAAFRFQMHYSWERSAVLADHGYRTDLVALDAAGYEYAYYELAEDWSNQDSIRREITASIDAGSPVIAYDLMGEGKWGIITGYQGAAGRNFIVRVFDTTSMKRAGYTIATGNFPPKVFIIEGRTVPASEKDIFIRSFDIAQEMLDPAAENIDEYYIGL</sequence>
<feature type="signal peptide" evidence="1">
    <location>
        <begin position="1"/>
        <end position="22"/>
    </location>
</feature>
<feature type="chain" id="PRO_5038759433" description="PDZ domain-containing protein" evidence="1">
    <location>
        <begin position="23"/>
        <end position="322"/>
    </location>
</feature>
<protein>
    <recommendedName>
        <fullName evidence="4">PDZ domain-containing protein</fullName>
    </recommendedName>
</protein>
<organism evidence="2 3">
    <name type="scientific">candidate division WOR-3 bacterium</name>
    <dbReference type="NCBI Taxonomy" id="2052148"/>
    <lineage>
        <taxon>Bacteria</taxon>
        <taxon>Bacteria division WOR-3</taxon>
    </lineage>
</organism>
<gene>
    <name evidence="2" type="ORF">GF359_04810</name>
</gene>